<organism evidence="6 10">
    <name type="scientific">Cupriavidus oxalaticus</name>
    <dbReference type="NCBI Taxonomy" id="96344"/>
    <lineage>
        <taxon>Bacteria</taxon>
        <taxon>Pseudomonadati</taxon>
        <taxon>Pseudomonadota</taxon>
        <taxon>Betaproteobacteria</taxon>
        <taxon>Burkholderiales</taxon>
        <taxon>Burkholderiaceae</taxon>
        <taxon>Cupriavidus</taxon>
    </lineage>
</organism>
<dbReference type="AlphaFoldDB" id="A0A375G2P6"/>
<evidence type="ECO:0000313" key="11">
    <source>
        <dbReference type="Proteomes" id="UP000623307"/>
    </source>
</evidence>
<feature type="region of interest" description="Disordered" evidence="4">
    <location>
        <begin position="249"/>
        <end position="271"/>
    </location>
</feature>
<dbReference type="Proteomes" id="UP000256862">
    <property type="component" value="Chromosome CO2235"/>
</dbReference>
<dbReference type="InterPro" id="IPR036388">
    <property type="entry name" value="WH-like_DNA-bd_sf"/>
</dbReference>
<evidence type="ECO:0000313" key="6">
    <source>
        <dbReference type="EMBL" id="QEZ46561.1"/>
    </source>
</evidence>
<gene>
    <name evidence="8" type="ORF">CO2235_140077</name>
    <name evidence="6" type="ORF">D2917_20230</name>
    <name evidence="7" type="ORF">JTE92_20000</name>
</gene>
<evidence type="ECO:0000259" key="5">
    <source>
        <dbReference type="PROSITE" id="PS50949"/>
    </source>
</evidence>
<dbReference type="Proteomes" id="UP000325743">
    <property type="component" value="Chromosome 2"/>
</dbReference>
<evidence type="ECO:0000256" key="3">
    <source>
        <dbReference type="ARBA" id="ARBA00023163"/>
    </source>
</evidence>
<keyword evidence="11" id="KW-1185">Reference proteome</keyword>
<dbReference type="EMBL" id="CP032519">
    <property type="protein sequence ID" value="QEZ46561.1"/>
    <property type="molecule type" value="Genomic_DNA"/>
</dbReference>
<dbReference type="RefSeq" id="WP_063238972.1">
    <property type="nucleotide sequence ID" value="NZ_LT978515.1"/>
</dbReference>
<dbReference type="OrthoDB" id="8959245at2"/>
<keyword evidence="1" id="KW-0805">Transcription regulation</keyword>
<evidence type="ECO:0000313" key="10">
    <source>
        <dbReference type="Proteomes" id="UP000325743"/>
    </source>
</evidence>
<dbReference type="PANTHER" id="PTHR43537">
    <property type="entry name" value="TRANSCRIPTIONAL REGULATOR, GNTR FAMILY"/>
    <property type="match status" value="1"/>
</dbReference>
<dbReference type="SUPFAM" id="SSF48008">
    <property type="entry name" value="GntR ligand-binding domain-like"/>
    <property type="match status" value="1"/>
</dbReference>
<evidence type="ECO:0000313" key="9">
    <source>
        <dbReference type="Proteomes" id="UP000256862"/>
    </source>
</evidence>
<dbReference type="Gene3D" id="1.20.120.530">
    <property type="entry name" value="GntR ligand-binding domain-like"/>
    <property type="match status" value="1"/>
</dbReference>
<dbReference type="GO" id="GO:0003700">
    <property type="term" value="F:DNA-binding transcription factor activity"/>
    <property type="evidence" value="ECO:0007669"/>
    <property type="project" value="InterPro"/>
</dbReference>
<dbReference type="SMART" id="SM00345">
    <property type="entry name" value="HTH_GNTR"/>
    <property type="match status" value="1"/>
</dbReference>
<dbReference type="Proteomes" id="UP000623307">
    <property type="component" value="Chromosome 2"/>
</dbReference>
<dbReference type="InterPro" id="IPR036390">
    <property type="entry name" value="WH_DNA-bd_sf"/>
</dbReference>
<name>A0A375G2P6_9BURK</name>
<dbReference type="InterPro" id="IPR011711">
    <property type="entry name" value="GntR_C"/>
</dbReference>
<keyword evidence="2" id="KW-0238">DNA-binding</keyword>
<reference evidence="7 11" key="3">
    <citation type="submission" date="2021-02" db="EMBL/GenBank/DDBJ databases">
        <title>Complete Genome Sequence of Cupriavidus oxalaticus Strain Ox1, a Soil Oxalate-Degrading Species.</title>
        <authorList>
            <person name="Palmieri F."/>
            <person name="Udriet P."/>
            <person name="Deuasquier M."/>
            <person name="Beaudoing E."/>
            <person name="Johnson S.L."/>
            <person name="Davenport K.W."/>
            <person name="Chain P.S."/>
            <person name="Bindschedler S."/>
            <person name="Junier P."/>
        </authorList>
    </citation>
    <scope>NUCLEOTIDE SEQUENCE [LARGE SCALE GENOMIC DNA]</scope>
    <source>
        <strain evidence="7 11">Ox1</strain>
    </source>
</reference>
<evidence type="ECO:0000313" key="8">
    <source>
        <dbReference type="EMBL" id="SPC12276.1"/>
    </source>
</evidence>
<feature type="domain" description="HTH gntR-type" evidence="5">
    <location>
        <begin position="41"/>
        <end position="108"/>
    </location>
</feature>
<reference evidence="6 10" key="2">
    <citation type="submission" date="2018-09" db="EMBL/GenBank/DDBJ databases">
        <title>Complete genome sequence of Cupriavidus oxalaticus T2, a bacterium capable of phenol tolerance and degradation.</title>
        <authorList>
            <person name="Yan J."/>
        </authorList>
    </citation>
    <scope>NUCLEOTIDE SEQUENCE [LARGE SCALE GENOMIC DNA]</scope>
    <source>
        <strain evidence="6 10">T2</strain>
    </source>
</reference>
<dbReference type="EMBL" id="OGUS01000114">
    <property type="protein sequence ID" value="SPC12276.1"/>
    <property type="molecule type" value="Genomic_DNA"/>
</dbReference>
<dbReference type="Gene3D" id="1.10.10.10">
    <property type="entry name" value="Winged helix-like DNA-binding domain superfamily/Winged helix DNA-binding domain"/>
    <property type="match status" value="1"/>
</dbReference>
<dbReference type="EMBL" id="CP069812">
    <property type="protein sequence ID" value="QRQ95710.1"/>
    <property type="molecule type" value="Genomic_DNA"/>
</dbReference>
<dbReference type="SUPFAM" id="SSF46785">
    <property type="entry name" value="Winged helix' DNA-binding domain"/>
    <property type="match status" value="1"/>
</dbReference>
<dbReference type="Pfam" id="PF00392">
    <property type="entry name" value="GntR"/>
    <property type="match status" value="1"/>
</dbReference>
<proteinExistence type="predicted"/>
<protein>
    <submittedName>
        <fullName evidence="6">GntR family transcriptional regulator</fullName>
    </submittedName>
</protein>
<accession>A0A375G2P6</accession>
<feature type="region of interest" description="Disordered" evidence="4">
    <location>
        <begin position="1"/>
        <end position="22"/>
    </location>
</feature>
<dbReference type="Pfam" id="PF07729">
    <property type="entry name" value="FCD"/>
    <property type="match status" value="1"/>
</dbReference>
<evidence type="ECO:0000256" key="4">
    <source>
        <dbReference type="SAM" id="MobiDB-lite"/>
    </source>
</evidence>
<dbReference type="InterPro" id="IPR000524">
    <property type="entry name" value="Tscrpt_reg_HTH_GntR"/>
</dbReference>
<keyword evidence="3" id="KW-0804">Transcription</keyword>
<dbReference type="PANTHER" id="PTHR43537:SF5">
    <property type="entry name" value="UXU OPERON TRANSCRIPTIONAL REGULATOR"/>
    <property type="match status" value="1"/>
</dbReference>
<sequence>MGRLKTTNTPELQDLLTPQNPQNPLTLAVERALKHGRDWSASVAEQIAVRLAGLIAIDVIHAGQRLLEKDISDVLEVSRAPVREALRILERERLIEFRARRGAIVTEPNAQDLRDIYIVREALFAILLRELMEERAEALDALFEAIMPKVSKAVKESAVDTYTSETFMANMAMADLSGNRLVADLLNSISLRTLRYVRLGLAANPGSLENSLKTWRALQRAVAKRDIDAVLQTARKRIESSRDAAIRALSSGAPKGSGAASRRNAAPAKAA</sequence>
<evidence type="ECO:0000256" key="1">
    <source>
        <dbReference type="ARBA" id="ARBA00023015"/>
    </source>
</evidence>
<evidence type="ECO:0000313" key="7">
    <source>
        <dbReference type="EMBL" id="QRQ95710.1"/>
    </source>
</evidence>
<dbReference type="InterPro" id="IPR008920">
    <property type="entry name" value="TF_FadR/GntR_C"/>
</dbReference>
<reference evidence="8 9" key="1">
    <citation type="submission" date="2018-01" db="EMBL/GenBank/DDBJ databases">
        <authorList>
            <person name="Clerissi C."/>
        </authorList>
    </citation>
    <scope>NUCLEOTIDE SEQUENCE [LARGE SCALE GENOMIC DNA]</scope>
    <source>
        <strain evidence="8">Cupriavidus oxalaticus LMG 2235</strain>
    </source>
</reference>
<dbReference type="PROSITE" id="PS50949">
    <property type="entry name" value="HTH_GNTR"/>
    <property type="match status" value="1"/>
</dbReference>
<evidence type="ECO:0000256" key="2">
    <source>
        <dbReference type="ARBA" id="ARBA00023125"/>
    </source>
</evidence>
<dbReference type="GO" id="GO:0003677">
    <property type="term" value="F:DNA binding"/>
    <property type="evidence" value="ECO:0007669"/>
    <property type="project" value="UniProtKB-KW"/>
</dbReference>